<evidence type="ECO:0000256" key="1">
    <source>
        <dbReference type="SAM" id="MobiDB-lite"/>
    </source>
</evidence>
<feature type="region of interest" description="Disordered" evidence="1">
    <location>
        <begin position="29"/>
        <end position="52"/>
    </location>
</feature>
<protein>
    <submittedName>
        <fullName evidence="3">Uncharacterized protein</fullName>
    </submittedName>
</protein>
<feature type="chain" id="PRO_5044770439" evidence="2">
    <location>
        <begin position="26"/>
        <end position="72"/>
    </location>
</feature>
<reference evidence="4" key="1">
    <citation type="journal article" date="2024" name="IScience">
        <title>Strigolactones Initiate the Formation of Haustorium-like Structures in Castilleja.</title>
        <authorList>
            <person name="Buerger M."/>
            <person name="Peterson D."/>
            <person name="Chory J."/>
        </authorList>
    </citation>
    <scope>NUCLEOTIDE SEQUENCE [LARGE SCALE GENOMIC DNA]</scope>
</reference>
<dbReference type="Proteomes" id="UP001632038">
    <property type="component" value="Unassembled WGS sequence"/>
</dbReference>
<evidence type="ECO:0000313" key="3">
    <source>
        <dbReference type="EMBL" id="KAL3653014.1"/>
    </source>
</evidence>
<accession>A0ABD3EIZ0</accession>
<sequence length="72" mass="8024">MAKMRVLSLLGVLLLVSSCLAKARAVPAEKHDEEQQKLLTEEKRAKTVTSGRLKDHRTCPLPDFNGDCYESP</sequence>
<evidence type="ECO:0000313" key="4">
    <source>
        <dbReference type="Proteomes" id="UP001632038"/>
    </source>
</evidence>
<dbReference type="AlphaFoldDB" id="A0ABD3EIZ0"/>
<organism evidence="3 4">
    <name type="scientific">Castilleja foliolosa</name>
    <dbReference type="NCBI Taxonomy" id="1961234"/>
    <lineage>
        <taxon>Eukaryota</taxon>
        <taxon>Viridiplantae</taxon>
        <taxon>Streptophyta</taxon>
        <taxon>Embryophyta</taxon>
        <taxon>Tracheophyta</taxon>
        <taxon>Spermatophyta</taxon>
        <taxon>Magnoliopsida</taxon>
        <taxon>eudicotyledons</taxon>
        <taxon>Gunneridae</taxon>
        <taxon>Pentapetalae</taxon>
        <taxon>asterids</taxon>
        <taxon>lamiids</taxon>
        <taxon>Lamiales</taxon>
        <taxon>Orobanchaceae</taxon>
        <taxon>Pedicularideae</taxon>
        <taxon>Castillejinae</taxon>
        <taxon>Castilleja</taxon>
    </lineage>
</organism>
<name>A0ABD3EIZ0_9LAMI</name>
<dbReference type="EMBL" id="JAVIJP010000005">
    <property type="protein sequence ID" value="KAL3653014.1"/>
    <property type="molecule type" value="Genomic_DNA"/>
</dbReference>
<dbReference type="PROSITE" id="PS51257">
    <property type="entry name" value="PROKAR_LIPOPROTEIN"/>
    <property type="match status" value="1"/>
</dbReference>
<comment type="caution">
    <text evidence="3">The sequence shown here is derived from an EMBL/GenBank/DDBJ whole genome shotgun (WGS) entry which is preliminary data.</text>
</comment>
<keyword evidence="2" id="KW-0732">Signal</keyword>
<keyword evidence="4" id="KW-1185">Reference proteome</keyword>
<gene>
    <name evidence="3" type="ORF">CASFOL_002695</name>
</gene>
<proteinExistence type="predicted"/>
<evidence type="ECO:0000256" key="2">
    <source>
        <dbReference type="SAM" id="SignalP"/>
    </source>
</evidence>
<feature type="signal peptide" evidence="2">
    <location>
        <begin position="1"/>
        <end position="25"/>
    </location>
</feature>
<feature type="compositionally biased region" description="Basic and acidic residues" evidence="1">
    <location>
        <begin position="29"/>
        <end position="45"/>
    </location>
</feature>